<keyword evidence="2" id="KW-1185">Reference proteome</keyword>
<reference evidence="1 2" key="1">
    <citation type="submission" date="2018-06" db="EMBL/GenBank/DDBJ databases">
        <title>Comparative genomics reveals the genomic features of Rhizophagus irregularis, R. cerebriforme, R. diaphanum and Gigaspora rosea, and their symbiotic lifestyle signature.</title>
        <authorList>
            <person name="Morin E."/>
            <person name="San Clemente H."/>
            <person name="Chen E.C.H."/>
            <person name="De La Providencia I."/>
            <person name="Hainaut M."/>
            <person name="Kuo A."/>
            <person name="Kohler A."/>
            <person name="Murat C."/>
            <person name="Tang N."/>
            <person name="Roy S."/>
            <person name="Loubradou J."/>
            <person name="Henrissat B."/>
            <person name="Grigoriev I.V."/>
            <person name="Corradi N."/>
            <person name="Roux C."/>
            <person name="Martin F.M."/>
        </authorList>
    </citation>
    <scope>NUCLEOTIDE SEQUENCE [LARGE SCALE GENOMIC DNA]</scope>
    <source>
        <strain evidence="1 2">DAOM 194757</strain>
    </source>
</reference>
<dbReference type="Proteomes" id="UP000266673">
    <property type="component" value="Unassembled WGS sequence"/>
</dbReference>
<proteinExistence type="predicted"/>
<dbReference type="EMBL" id="QKWP01002252">
    <property type="protein sequence ID" value="RIB04110.1"/>
    <property type="molecule type" value="Genomic_DNA"/>
</dbReference>
<accession>A0A397U1M9</accession>
<dbReference type="AlphaFoldDB" id="A0A397U1M9"/>
<gene>
    <name evidence="1" type="ORF">C2G38_2121411</name>
</gene>
<evidence type="ECO:0000313" key="2">
    <source>
        <dbReference type="Proteomes" id="UP000266673"/>
    </source>
</evidence>
<name>A0A397U1M9_9GLOM</name>
<organism evidence="1 2">
    <name type="scientific">Gigaspora rosea</name>
    <dbReference type="NCBI Taxonomy" id="44941"/>
    <lineage>
        <taxon>Eukaryota</taxon>
        <taxon>Fungi</taxon>
        <taxon>Fungi incertae sedis</taxon>
        <taxon>Mucoromycota</taxon>
        <taxon>Glomeromycotina</taxon>
        <taxon>Glomeromycetes</taxon>
        <taxon>Diversisporales</taxon>
        <taxon>Gigasporaceae</taxon>
        <taxon>Gigaspora</taxon>
    </lineage>
</organism>
<comment type="caution">
    <text evidence="1">The sequence shown here is derived from an EMBL/GenBank/DDBJ whole genome shotgun (WGS) entry which is preliminary data.</text>
</comment>
<protein>
    <submittedName>
        <fullName evidence="1">Uncharacterized protein</fullName>
    </submittedName>
</protein>
<dbReference type="OrthoDB" id="2442634at2759"/>
<sequence length="88" mass="10209">MSFSETEIHQYILVENELKMIELLVEVLLPFKDVTVFISSSEYPILSMVVPLYHSLLESLEEARKKNNTPEWLKQGCKSASNKLLEYC</sequence>
<evidence type="ECO:0000313" key="1">
    <source>
        <dbReference type="EMBL" id="RIB04110.1"/>
    </source>
</evidence>